<sequence length="148" mass="17113">MKTLSITFTEFIPEQLEEGILYVSMPYSTIAHLCACGCKNEVITPLSPLDWSMTYNGKEISLHPSIGNWQFPCRSHYWIRGNKIVWAGNMHNDIIENNRSANLALKMKKSETNITSHNYTETGMNDKPKQTSYFNQLMNTIREWLGYK</sequence>
<gene>
    <name evidence="1" type="ORF">C7M51_03003</name>
</gene>
<proteinExistence type="predicted"/>
<accession>A0A6P1Q4A6</accession>
<dbReference type="Proteomes" id="UP000464053">
    <property type="component" value="Chromosome"/>
</dbReference>
<dbReference type="Pfam" id="PF20137">
    <property type="entry name" value="BubE"/>
    <property type="match status" value="1"/>
</dbReference>
<dbReference type="KEGG" id="mint:C7M51_03003"/>
<dbReference type="InterPro" id="IPR045384">
    <property type="entry name" value="DUF6527"/>
</dbReference>
<protein>
    <submittedName>
        <fullName evidence="1">Uncharacterized protein</fullName>
    </submittedName>
</protein>
<dbReference type="AlphaFoldDB" id="A0A6P1Q4A6"/>
<evidence type="ECO:0000313" key="2">
    <source>
        <dbReference type="Proteomes" id="UP000464053"/>
    </source>
</evidence>
<evidence type="ECO:0000313" key="1">
    <source>
        <dbReference type="EMBL" id="QHM72685.1"/>
    </source>
</evidence>
<reference evidence="1 2" key="1">
    <citation type="submission" date="2018-03" db="EMBL/GenBank/DDBJ databases">
        <title>Pantoea intestinalis SRCM103226 isolated form the mealworm.</title>
        <authorList>
            <person name="Jeong D.-Y."/>
            <person name="Kim J.W."/>
        </authorList>
    </citation>
    <scope>NUCLEOTIDE SEQUENCE [LARGE SCALE GENOMIC DNA]</scope>
    <source>
        <strain evidence="1 2">SRCM103226</strain>
    </source>
</reference>
<keyword evidence="2" id="KW-1185">Reference proteome</keyword>
<dbReference type="RefSeq" id="WP_181499871.1">
    <property type="nucleotide sequence ID" value="NZ_CP028271.1"/>
</dbReference>
<dbReference type="EMBL" id="CP028271">
    <property type="protein sequence ID" value="QHM72685.1"/>
    <property type="molecule type" value="Genomic_DNA"/>
</dbReference>
<organism evidence="1 2">
    <name type="scientific">Mixta intestinalis</name>
    <dbReference type="NCBI Taxonomy" id="1615494"/>
    <lineage>
        <taxon>Bacteria</taxon>
        <taxon>Pseudomonadati</taxon>
        <taxon>Pseudomonadota</taxon>
        <taxon>Gammaproteobacteria</taxon>
        <taxon>Enterobacterales</taxon>
        <taxon>Erwiniaceae</taxon>
        <taxon>Mixta</taxon>
    </lineage>
</organism>
<name>A0A6P1Q4A6_9GAMM</name>